<feature type="compositionally biased region" description="Basic and acidic residues" evidence="1">
    <location>
        <begin position="516"/>
        <end position="527"/>
    </location>
</feature>
<organism evidence="2 3">
    <name type="scientific">Artemisia annua</name>
    <name type="common">Sweet wormwood</name>
    <dbReference type="NCBI Taxonomy" id="35608"/>
    <lineage>
        <taxon>Eukaryota</taxon>
        <taxon>Viridiplantae</taxon>
        <taxon>Streptophyta</taxon>
        <taxon>Embryophyta</taxon>
        <taxon>Tracheophyta</taxon>
        <taxon>Spermatophyta</taxon>
        <taxon>Magnoliopsida</taxon>
        <taxon>eudicotyledons</taxon>
        <taxon>Gunneridae</taxon>
        <taxon>Pentapetalae</taxon>
        <taxon>asterids</taxon>
        <taxon>campanulids</taxon>
        <taxon>Asterales</taxon>
        <taxon>Asteraceae</taxon>
        <taxon>Asteroideae</taxon>
        <taxon>Anthemideae</taxon>
        <taxon>Artemisiinae</taxon>
        <taxon>Artemisia</taxon>
    </lineage>
</organism>
<feature type="region of interest" description="Disordered" evidence="1">
    <location>
        <begin position="432"/>
        <end position="462"/>
    </location>
</feature>
<dbReference type="CDD" id="cd04481">
    <property type="entry name" value="RPA1_DBD_B_like"/>
    <property type="match status" value="1"/>
</dbReference>
<name>A0A2U1LYA6_ARTAN</name>
<dbReference type="Proteomes" id="UP000245207">
    <property type="component" value="Unassembled WGS sequence"/>
</dbReference>
<evidence type="ECO:0000256" key="1">
    <source>
        <dbReference type="SAM" id="MobiDB-lite"/>
    </source>
</evidence>
<feature type="region of interest" description="Disordered" evidence="1">
    <location>
        <begin position="487"/>
        <end position="545"/>
    </location>
</feature>
<dbReference type="PANTHER" id="PTHR47165:SF4">
    <property type="entry name" value="OS03G0429900 PROTEIN"/>
    <property type="match status" value="1"/>
</dbReference>
<sequence>MSTQQSEQRGETSQQQRADSSRERGKQIMVEPEDIDVMNFKPEDFGKPLDLKVYRKWISKNIPYPNPMGICFILLDKKGGVIQASGQLPDMRQLDTKLQLDACYRIQGYGCKRTDNWQRTLDNKITLLFGRFTQAAPIQDEGFPEHYFNFTPYNEVCRRADTREPILTDYVGILRNIGTIREFGDATNNIISRRNIDMQNLNGNTVMLTLWNDLATDFPIARVEEMEQPVVIAASSCWAKRHAGIIQLSSTPTTSIYLNPPVPTAEHIQEVYKELLGSAPPMQLLPSEGTSSQPRVRPQTMTLVAIMGSAMQNTMQHFLTDAIIIKIDDSKGCYCFRATLADVTGSIVVACYSPAAHSLVPNITKLLSYVPDRDPYTLPPIIKDLENTKRRFQIHLGKGSRRGYPKFILDNAAEISPPASPETYIEAEAETLSTPTSNMASEQQPTEITPGSASPPRSTSTPTEIVLRITAAETESPIHVLQALTPASPTESADTSAQVVPTTAIPEPETTVGNEEQNRPPLRRELFVESDEDGNDESSKKARHD</sequence>
<proteinExistence type="predicted"/>
<evidence type="ECO:0000313" key="3">
    <source>
        <dbReference type="Proteomes" id="UP000245207"/>
    </source>
</evidence>
<comment type="caution">
    <text evidence="2">The sequence shown here is derived from an EMBL/GenBank/DDBJ whole genome shotgun (WGS) entry which is preliminary data.</text>
</comment>
<feature type="compositionally biased region" description="Low complexity" evidence="1">
    <location>
        <begin position="449"/>
        <end position="462"/>
    </location>
</feature>
<dbReference type="STRING" id="35608.A0A2U1LYA6"/>
<feature type="compositionally biased region" description="Polar residues" evidence="1">
    <location>
        <begin position="432"/>
        <end position="447"/>
    </location>
</feature>
<dbReference type="InterPro" id="IPR012340">
    <property type="entry name" value="NA-bd_OB-fold"/>
</dbReference>
<feature type="compositionally biased region" description="Polar residues" evidence="1">
    <location>
        <begin position="1"/>
        <end position="18"/>
    </location>
</feature>
<reference evidence="2 3" key="1">
    <citation type="journal article" date="2018" name="Mol. Plant">
        <title>The genome of Artemisia annua provides insight into the evolution of Asteraceae family and artemisinin biosynthesis.</title>
        <authorList>
            <person name="Shen Q."/>
            <person name="Zhang L."/>
            <person name="Liao Z."/>
            <person name="Wang S."/>
            <person name="Yan T."/>
            <person name="Shi P."/>
            <person name="Liu M."/>
            <person name="Fu X."/>
            <person name="Pan Q."/>
            <person name="Wang Y."/>
            <person name="Lv Z."/>
            <person name="Lu X."/>
            <person name="Zhang F."/>
            <person name="Jiang W."/>
            <person name="Ma Y."/>
            <person name="Chen M."/>
            <person name="Hao X."/>
            <person name="Li L."/>
            <person name="Tang Y."/>
            <person name="Lv G."/>
            <person name="Zhou Y."/>
            <person name="Sun X."/>
            <person name="Brodelius P.E."/>
            <person name="Rose J.K.C."/>
            <person name="Tang K."/>
        </authorList>
    </citation>
    <scope>NUCLEOTIDE SEQUENCE [LARGE SCALE GENOMIC DNA]</scope>
    <source>
        <strain evidence="3">cv. Huhao1</strain>
        <tissue evidence="2">Leaf</tissue>
    </source>
</reference>
<gene>
    <name evidence="2" type="ORF">CTI12_AA440350</name>
</gene>
<dbReference type="PANTHER" id="PTHR47165">
    <property type="entry name" value="OS03G0429900 PROTEIN"/>
    <property type="match status" value="1"/>
</dbReference>
<feature type="compositionally biased region" description="Polar residues" evidence="1">
    <location>
        <begin position="487"/>
        <end position="501"/>
    </location>
</feature>
<dbReference type="Gene3D" id="2.40.50.140">
    <property type="entry name" value="Nucleic acid-binding proteins"/>
    <property type="match status" value="1"/>
</dbReference>
<dbReference type="AlphaFoldDB" id="A0A2U1LYA6"/>
<protein>
    <submittedName>
        <fullName evidence="2">Nucleic acid-binding, OB-fold protein</fullName>
    </submittedName>
</protein>
<accession>A0A2U1LYA6</accession>
<keyword evidence="3" id="KW-1185">Reference proteome</keyword>
<evidence type="ECO:0000313" key="2">
    <source>
        <dbReference type="EMBL" id="PWA53954.1"/>
    </source>
</evidence>
<dbReference type="OrthoDB" id="1751331at2759"/>
<feature type="region of interest" description="Disordered" evidence="1">
    <location>
        <begin position="1"/>
        <end position="28"/>
    </location>
</feature>
<dbReference type="SUPFAM" id="SSF50249">
    <property type="entry name" value="Nucleic acid-binding proteins"/>
    <property type="match status" value="1"/>
</dbReference>
<dbReference type="EMBL" id="PKPP01007242">
    <property type="protein sequence ID" value="PWA53954.1"/>
    <property type="molecule type" value="Genomic_DNA"/>
</dbReference>